<keyword evidence="1" id="KW-0663">Pyridoxal phosphate</keyword>
<evidence type="ECO:0000313" key="5">
    <source>
        <dbReference type="Proteomes" id="UP000275012"/>
    </source>
</evidence>
<dbReference type="Gene3D" id="3.90.1150.10">
    <property type="entry name" value="Aspartate Aminotransferase, domain 1"/>
    <property type="match status" value="1"/>
</dbReference>
<feature type="chain" id="PRO_5018252098" evidence="2">
    <location>
        <begin position="29"/>
        <end position="424"/>
    </location>
</feature>
<dbReference type="InterPro" id="IPR000192">
    <property type="entry name" value="Aminotrans_V_dom"/>
</dbReference>
<dbReference type="PANTHER" id="PTHR43092:SF6">
    <property type="entry name" value="BLR1280 PROTEIN"/>
    <property type="match status" value="1"/>
</dbReference>
<sequence length="424" mass="46027">MDARRRTLLKSGALLGLGASGWLSGVPAAGLPSGGAATDANYWDAVANLYDITRDVAMLDNGYWGTMAKPVLTAYQAASARANHDNAWYGRHAFPREFEAARARLAESLGVGVDEIALTRGATEALQALIGGYNRLRPGDAVLHADTDYDGMITAMRWLNARRGVEVLKIDLPEPFTHQNLIDAYARAMERHPRLRLILLTQVSHRHGLRLPVAEIAALARARGIDVIVDAAHGIGQIDETLPRLGADFAGINLHKWIGAPVGLGALYIRRGRVADIDPYMGEPGDAGDIRIRVHTGTVNFAAFATLPAALELHETIGTARKQARLQYLRERWLAAAREMPALQVLASDDPRLASAIASFRLRGKTSLADNIALSRHLLESGGVFTVHRDGLASGACVRVTPAVFTREREIDRLIAALRRLRAH</sequence>
<proteinExistence type="predicted"/>
<dbReference type="EMBL" id="RFLY01000009">
    <property type="protein sequence ID" value="RMH92851.1"/>
    <property type="molecule type" value="Genomic_DNA"/>
</dbReference>
<dbReference type="InterPro" id="IPR015421">
    <property type="entry name" value="PyrdxlP-dep_Trfase_major"/>
</dbReference>
<feature type="domain" description="Aminotransferase class V" evidence="3">
    <location>
        <begin position="74"/>
        <end position="413"/>
    </location>
</feature>
<dbReference type="Gene3D" id="3.40.640.10">
    <property type="entry name" value="Type I PLP-dependent aspartate aminotransferase-like (Major domain)"/>
    <property type="match status" value="1"/>
</dbReference>
<dbReference type="AlphaFoldDB" id="A0A3M2HSX6"/>
<evidence type="ECO:0000256" key="2">
    <source>
        <dbReference type="SAM" id="SignalP"/>
    </source>
</evidence>
<dbReference type="Proteomes" id="UP000275012">
    <property type="component" value="Unassembled WGS sequence"/>
</dbReference>
<keyword evidence="5" id="KW-1185">Reference proteome</keyword>
<evidence type="ECO:0000313" key="4">
    <source>
        <dbReference type="EMBL" id="RMH92851.1"/>
    </source>
</evidence>
<protein>
    <submittedName>
        <fullName evidence="4">Aminotransferase class V-fold PLP-dependent enzyme</fullName>
    </submittedName>
</protein>
<name>A0A3M2HSX6_9GAMM</name>
<evidence type="ECO:0000259" key="3">
    <source>
        <dbReference type="Pfam" id="PF00266"/>
    </source>
</evidence>
<comment type="caution">
    <text evidence="4">The sequence shown here is derived from an EMBL/GenBank/DDBJ whole genome shotgun (WGS) entry which is preliminary data.</text>
</comment>
<dbReference type="Pfam" id="PF00266">
    <property type="entry name" value="Aminotran_5"/>
    <property type="match status" value="1"/>
</dbReference>
<dbReference type="GO" id="GO:0008483">
    <property type="term" value="F:transaminase activity"/>
    <property type="evidence" value="ECO:0007669"/>
    <property type="project" value="UniProtKB-KW"/>
</dbReference>
<reference evidence="4 5" key="1">
    <citation type="submission" date="2018-10" db="EMBL/GenBank/DDBJ databases">
        <title>Proposal of Lysobacter pythonis sp. nov. isolated from royal pythons (Python regius).</title>
        <authorList>
            <person name="Hans-Juergen B."/>
            <person name="Huptas C."/>
            <person name="Sandra B."/>
            <person name="Igor L."/>
            <person name="Joachim S."/>
            <person name="Siegfried S."/>
            <person name="Mareike W."/>
            <person name="Peter K."/>
        </authorList>
    </citation>
    <scope>NUCLEOTIDE SEQUENCE [LARGE SCALE GENOMIC DNA]</scope>
    <source>
        <strain evidence="4 5">4284/11</strain>
    </source>
</reference>
<dbReference type="InterPro" id="IPR015422">
    <property type="entry name" value="PyrdxlP-dep_Trfase_small"/>
</dbReference>
<dbReference type="PANTHER" id="PTHR43092">
    <property type="entry name" value="L-CYSTEINE DESULFHYDRASE"/>
    <property type="match status" value="1"/>
</dbReference>
<keyword evidence="4" id="KW-0032">Aminotransferase</keyword>
<gene>
    <name evidence="4" type="ORF">EBB59_07775</name>
</gene>
<dbReference type="RefSeq" id="WP_122101585.1">
    <property type="nucleotide sequence ID" value="NZ_RFLY01000009.1"/>
</dbReference>
<dbReference type="SUPFAM" id="SSF53383">
    <property type="entry name" value="PLP-dependent transferases"/>
    <property type="match status" value="1"/>
</dbReference>
<keyword evidence="4" id="KW-0808">Transferase</keyword>
<feature type="signal peptide" evidence="2">
    <location>
        <begin position="1"/>
        <end position="28"/>
    </location>
</feature>
<organism evidence="4 5">
    <name type="scientific">Solilutibacter pythonis</name>
    <dbReference type="NCBI Taxonomy" id="2483112"/>
    <lineage>
        <taxon>Bacteria</taxon>
        <taxon>Pseudomonadati</taxon>
        <taxon>Pseudomonadota</taxon>
        <taxon>Gammaproteobacteria</taxon>
        <taxon>Lysobacterales</taxon>
        <taxon>Lysobacteraceae</taxon>
        <taxon>Solilutibacter</taxon>
    </lineage>
</organism>
<dbReference type="OrthoDB" id="9764293at2"/>
<accession>A0A3M2HSX6</accession>
<keyword evidence="2" id="KW-0732">Signal</keyword>
<evidence type="ECO:0000256" key="1">
    <source>
        <dbReference type="ARBA" id="ARBA00022898"/>
    </source>
</evidence>
<dbReference type="InterPro" id="IPR015424">
    <property type="entry name" value="PyrdxlP-dep_Trfase"/>
</dbReference>